<evidence type="ECO:0000313" key="3">
    <source>
        <dbReference type="Proteomes" id="UP000585681"/>
    </source>
</evidence>
<name>A0A840C7Q1_9RHOB</name>
<feature type="transmembrane region" description="Helical" evidence="1">
    <location>
        <begin position="12"/>
        <end position="28"/>
    </location>
</feature>
<dbReference type="Proteomes" id="UP000585681">
    <property type="component" value="Unassembled WGS sequence"/>
</dbReference>
<keyword evidence="3" id="KW-1185">Reference proteome</keyword>
<organism evidence="2 3">
    <name type="scientific">Actibacterium naphthalenivorans</name>
    <dbReference type="NCBI Taxonomy" id="1614693"/>
    <lineage>
        <taxon>Bacteria</taxon>
        <taxon>Pseudomonadati</taxon>
        <taxon>Pseudomonadota</taxon>
        <taxon>Alphaproteobacteria</taxon>
        <taxon>Rhodobacterales</taxon>
        <taxon>Roseobacteraceae</taxon>
        <taxon>Actibacterium</taxon>
    </lineage>
</organism>
<reference evidence="2" key="1">
    <citation type="submission" date="2020-08" db="EMBL/GenBank/DDBJ databases">
        <title>Genomic Encyclopedia of Type Strains, Phase IV (KMG-IV): sequencing the most valuable type-strain genomes for metagenomic binning, comparative biology and taxonomic classification.</title>
        <authorList>
            <person name="Goeker M."/>
        </authorList>
    </citation>
    <scope>NUCLEOTIDE SEQUENCE [LARGE SCALE GENOMIC DNA]</scope>
    <source>
        <strain evidence="2">DSM 105040</strain>
    </source>
</reference>
<sequence>MLWEVIDSKVRSAIFSLVSVGFGAILYLKKPWAGFSLFAPADWPVALWVLLAMLAIGIVLPFLGGYAIKRAPVAALFLFEMRAFWVLALLAVIVAAGLLASGVLATSEQDPADLKASMSAVEKAVTAVFAALAVAIAGEKSSSATALLAQRKFQEAFKGHAATLPAAEQAWGRMVEHAVFSDPFAPSSTTNRDGSAAAGASGWGWDARWARARAVAANLA</sequence>
<feature type="transmembrane region" description="Helical" evidence="1">
    <location>
        <begin position="43"/>
        <end position="63"/>
    </location>
</feature>
<dbReference type="EMBL" id="JACIEQ010000001">
    <property type="protein sequence ID" value="MBB4020893.1"/>
    <property type="molecule type" value="Genomic_DNA"/>
</dbReference>
<accession>A0A840C7Q1</accession>
<protein>
    <submittedName>
        <fullName evidence="2">Uncharacterized protein</fullName>
    </submittedName>
</protein>
<evidence type="ECO:0000256" key="1">
    <source>
        <dbReference type="SAM" id="Phobius"/>
    </source>
</evidence>
<keyword evidence="1" id="KW-0472">Membrane</keyword>
<proteinExistence type="predicted"/>
<feature type="transmembrane region" description="Helical" evidence="1">
    <location>
        <begin position="124"/>
        <end position="149"/>
    </location>
</feature>
<comment type="caution">
    <text evidence="2">The sequence shown here is derived from an EMBL/GenBank/DDBJ whole genome shotgun (WGS) entry which is preliminary data.</text>
</comment>
<keyword evidence="1" id="KW-0812">Transmembrane</keyword>
<evidence type="ECO:0000313" key="2">
    <source>
        <dbReference type="EMBL" id="MBB4020893.1"/>
    </source>
</evidence>
<keyword evidence="1" id="KW-1133">Transmembrane helix</keyword>
<gene>
    <name evidence="2" type="ORF">GGR17_000684</name>
</gene>
<dbReference type="AlphaFoldDB" id="A0A840C7Q1"/>
<feature type="transmembrane region" description="Helical" evidence="1">
    <location>
        <begin position="84"/>
        <end position="104"/>
    </location>
</feature>
<dbReference type="RefSeq" id="WP_054538085.1">
    <property type="nucleotide sequence ID" value="NZ_JACIEQ010000001.1"/>
</dbReference>